<proteinExistence type="predicted"/>
<sequence>MPDRRLLRHLSPHNPLPEPPASQWRAVKQIRCSPDGIRLRANWDASKVARRWSISLSKWITAGRKVDNQPIARLYG</sequence>
<dbReference type="EMBL" id="KT362047">
    <property type="protein sequence ID" value="ALV82390.1"/>
    <property type="molecule type" value="Genomic_DNA"/>
</dbReference>
<dbReference type="AlphaFoldDB" id="A0A0U3THK9"/>
<feature type="region of interest" description="Disordered" evidence="1">
    <location>
        <begin position="1"/>
        <end position="24"/>
    </location>
</feature>
<accession>A0A0U3THK9</accession>
<evidence type="ECO:0000256" key="1">
    <source>
        <dbReference type="SAM" id="MobiDB-lite"/>
    </source>
</evidence>
<reference evidence="2" key="1">
    <citation type="submission" date="2015-08" db="EMBL/GenBank/DDBJ databases">
        <title>Discovery of a novel antibiotic invisible to genome mining, by efficient functional screening of genomic libraries.</title>
        <authorList>
            <person name="Xu M."/>
            <person name="Wang Y."/>
            <person name="Liu M."/>
            <person name="Zhao Z."/>
            <person name="Xu L."/>
            <person name="Chen X."/>
            <person name="Gao G."/>
            <person name="Han D."/>
            <person name="Liu L."/>
            <person name="Huang S."/>
            <person name="He X."/>
            <person name="Lin S."/>
            <person name="Kang Q."/>
            <person name="Ou H."/>
            <person name="Zhou H."/>
            <person name="Pang X."/>
            <person name="Deng Z."/>
            <person name="Tao M."/>
        </authorList>
    </citation>
    <scope>NUCLEOTIDE SEQUENCE</scope>
    <source>
        <strain evidence="2">Sal35</strain>
    </source>
</reference>
<evidence type="ECO:0000313" key="2">
    <source>
        <dbReference type="EMBL" id="ALV82390.1"/>
    </source>
</evidence>
<protein>
    <submittedName>
        <fullName evidence="2">Uncharacterized protein</fullName>
    </submittedName>
</protein>
<name>A0A0U3THK9_STRRO</name>
<organism evidence="2">
    <name type="scientific">Streptomyces rochei</name>
    <name type="common">Streptomyces parvullus</name>
    <dbReference type="NCBI Taxonomy" id="1928"/>
    <lineage>
        <taxon>Bacteria</taxon>
        <taxon>Bacillati</taxon>
        <taxon>Actinomycetota</taxon>
        <taxon>Actinomycetes</taxon>
        <taxon>Kitasatosporales</taxon>
        <taxon>Streptomycetaceae</taxon>
        <taxon>Streptomyces</taxon>
        <taxon>Streptomyces rochei group</taxon>
    </lineage>
</organism>
<feature type="compositionally biased region" description="Basic residues" evidence="1">
    <location>
        <begin position="1"/>
        <end position="11"/>
    </location>
</feature>